<evidence type="ECO:0000256" key="3">
    <source>
        <dbReference type="ARBA" id="ARBA00004514"/>
    </source>
</evidence>
<dbReference type="PANTHER" id="PTHR14130:SF12">
    <property type="entry name" value="BARGIN-RELATED"/>
    <property type="match status" value="1"/>
</dbReference>
<dbReference type="PROSITE" id="PS50238">
    <property type="entry name" value="RHOGAP"/>
    <property type="match status" value="1"/>
</dbReference>
<feature type="compositionally biased region" description="Basic and acidic residues" evidence="29">
    <location>
        <begin position="646"/>
        <end position="658"/>
    </location>
</feature>
<keyword evidence="16" id="KW-0663">Pyridoxal phosphate</keyword>
<dbReference type="SMART" id="SM00721">
    <property type="entry name" value="BAR"/>
    <property type="match status" value="1"/>
</dbReference>
<dbReference type="EC" id="3.1.3.16" evidence="8"/>
<evidence type="ECO:0000256" key="24">
    <source>
        <dbReference type="ARBA" id="ARBA00053119"/>
    </source>
</evidence>
<keyword evidence="19" id="KW-0966">Cell projection</keyword>
<dbReference type="FunFam" id="3.40.50.1000:FF:000140">
    <property type="entry name" value="Pyridoxal phosphate phosphatase"/>
    <property type="match status" value="1"/>
</dbReference>
<gene>
    <name evidence="33" type="primary">SH3BP1</name>
</gene>
<keyword evidence="10" id="KW-1003">Cell membrane</keyword>
<dbReference type="Gene3D" id="3.40.50.1000">
    <property type="entry name" value="HAD superfamily/HAD-like"/>
    <property type="match status" value="2"/>
</dbReference>
<dbReference type="Pfam" id="PF13242">
    <property type="entry name" value="Hydrolase_like"/>
    <property type="match status" value="1"/>
</dbReference>
<comment type="subunit">
    <text evidence="7">Homodimer.</text>
</comment>
<evidence type="ECO:0000256" key="18">
    <source>
        <dbReference type="ARBA" id="ARBA00023212"/>
    </source>
</evidence>
<dbReference type="GO" id="GO:0005856">
    <property type="term" value="C:cytoskeleton"/>
    <property type="evidence" value="ECO:0007669"/>
    <property type="project" value="UniProtKB-SubCell"/>
</dbReference>
<name>A0A9F5IHP8_PYTBI</name>
<feature type="coiled-coil region" evidence="28">
    <location>
        <begin position="179"/>
        <end position="210"/>
    </location>
</feature>
<dbReference type="PROSITE" id="PS51021">
    <property type="entry name" value="BAR"/>
    <property type="match status" value="1"/>
</dbReference>
<dbReference type="OrthoDB" id="19923at2759"/>
<evidence type="ECO:0000256" key="26">
    <source>
        <dbReference type="ARBA" id="ARBA00068228"/>
    </source>
</evidence>
<dbReference type="GO" id="GO:0031258">
    <property type="term" value="C:lamellipodium membrane"/>
    <property type="evidence" value="ECO:0007669"/>
    <property type="project" value="UniProtKB-SubCell"/>
</dbReference>
<evidence type="ECO:0000256" key="22">
    <source>
        <dbReference type="ARBA" id="ARBA00050396"/>
    </source>
</evidence>
<evidence type="ECO:0000256" key="27">
    <source>
        <dbReference type="ARBA" id="ARBA00081143"/>
    </source>
</evidence>
<dbReference type="GO" id="GO:0005096">
    <property type="term" value="F:GTPase activator activity"/>
    <property type="evidence" value="ECO:0007669"/>
    <property type="project" value="UniProtKB-KW"/>
</dbReference>
<evidence type="ECO:0000256" key="7">
    <source>
        <dbReference type="ARBA" id="ARBA00011738"/>
    </source>
</evidence>
<dbReference type="InterPro" id="IPR023214">
    <property type="entry name" value="HAD_sf"/>
</dbReference>
<dbReference type="FunFam" id="1.20.1270.60:FF:000053">
    <property type="entry name" value="SH3 domain-binding protein 1"/>
    <property type="match status" value="1"/>
</dbReference>
<dbReference type="CTD" id="23616"/>
<feature type="compositionally biased region" description="Pro residues" evidence="29">
    <location>
        <begin position="599"/>
        <end position="608"/>
    </location>
</feature>
<dbReference type="Proteomes" id="UP000695026">
    <property type="component" value="Unplaced"/>
</dbReference>
<dbReference type="PANTHER" id="PTHR14130">
    <property type="entry name" value="3BP-1 RELATED RHOGAP"/>
    <property type="match status" value="1"/>
</dbReference>
<dbReference type="NCBIfam" id="TIGR01460">
    <property type="entry name" value="HAD-SF-IIA"/>
    <property type="match status" value="1"/>
</dbReference>
<comment type="similarity">
    <text evidence="6">Belongs to the HAD-like hydrolase superfamily.</text>
</comment>
<proteinExistence type="inferred from homology"/>
<evidence type="ECO:0000256" key="5">
    <source>
        <dbReference type="ARBA" id="ARBA00004599"/>
    </source>
</evidence>
<dbReference type="GO" id="GO:0005829">
    <property type="term" value="C:cytosol"/>
    <property type="evidence" value="ECO:0007669"/>
    <property type="project" value="UniProtKB-SubCell"/>
</dbReference>
<comment type="subcellular location">
    <subcellularLocation>
        <location evidence="4">Cell projection</location>
        <location evidence="4">Lamellipodium membrane</location>
        <topology evidence="4">Peripheral membrane protein</topology>
        <orientation evidence="4">Cytoplasmic side</orientation>
    </subcellularLocation>
    <subcellularLocation>
        <location evidence="5">Cell projection</location>
        <location evidence="5">Ruffle membrane</location>
        <topology evidence="5">Peripheral membrane protein</topology>
        <orientation evidence="5">Cytoplasmic side</orientation>
    </subcellularLocation>
    <subcellularLocation>
        <location evidence="2">Cytoplasm</location>
        <location evidence="2">Cytoskeleton</location>
    </subcellularLocation>
    <subcellularLocation>
        <location evidence="3">Cytoplasm</location>
        <location evidence="3">Cytosol</location>
    </subcellularLocation>
</comment>
<evidence type="ECO:0000256" key="8">
    <source>
        <dbReference type="ARBA" id="ARBA00013081"/>
    </source>
</evidence>
<keyword evidence="9" id="KW-0343">GTPase activation</keyword>
<evidence type="ECO:0000256" key="10">
    <source>
        <dbReference type="ARBA" id="ARBA00022475"/>
    </source>
</evidence>
<evidence type="ECO:0000256" key="17">
    <source>
        <dbReference type="ARBA" id="ARBA00023136"/>
    </source>
</evidence>
<organism evidence="32 33">
    <name type="scientific">Python bivittatus</name>
    <name type="common">Burmese python</name>
    <name type="synonym">Python molurus bivittatus</name>
    <dbReference type="NCBI Taxonomy" id="176946"/>
    <lineage>
        <taxon>Eukaryota</taxon>
        <taxon>Metazoa</taxon>
        <taxon>Chordata</taxon>
        <taxon>Craniata</taxon>
        <taxon>Vertebrata</taxon>
        <taxon>Euteleostomi</taxon>
        <taxon>Lepidosauria</taxon>
        <taxon>Squamata</taxon>
        <taxon>Bifurcata</taxon>
        <taxon>Unidentata</taxon>
        <taxon>Episquamata</taxon>
        <taxon>Toxicofera</taxon>
        <taxon>Serpentes</taxon>
        <taxon>Henophidia</taxon>
        <taxon>Pythonidae</taxon>
        <taxon>Python</taxon>
    </lineage>
</organism>
<dbReference type="Pfam" id="PF03114">
    <property type="entry name" value="BAR"/>
    <property type="match status" value="1"/>
</dbReference>
<dbReference type="SMART" id="SM00324">
    <property type="entry name" value="RhoGAP"/>
    <property type="match status" value="1"/>
</dbReference>
<evidence type="ECO:0000259" key="30">
    <source>
        <dbReference type="PROSITE" id="PS50238"/>
    </source>
</evidence>
<dbReference type="InterPro" id="IPR006349">
    <property type="entry name" value="PGP_euk"/>
</dbReference>
<keyword evidence="15" id="KW-0460">Magnesium</keyword>
<dbReference type="KEGG" id="pbi:103065057"/>
<dbReference type="GeneID" id="103065057"/>
<comment type="catalytic activity">
    <reaction evidence="22">
        <text>pyridoxal 5'-phosphate + H2O = pyridoxal + phosphate</text>
        <dbReference type="Rhea" id="RHEA:20533"/>
        <dbReference type="ChEBI" id="CHEBI:15377"/>
        <dbReference type="ChEBI" id="CHEBI:17310"/>
        <dbReference type="ChEBI" id="CHEBI:43474"/>
        <dbReference type="ChEBI" id="CHEBI:597326"/>
        <dbReference type="EC" id="3.1.3.74"/>
    </reaction>
    <physiologicalReaction direction="left-to-right" evidence="22">
        <dbReference type="Rhea" id="RHEA:20534"/>
    </physiologicalReaction>
</comment>
<evidence type="ECO:0000256" key="12">
    <source>
        <dbReference type="ARBA" id="ARBA00022553"/>
    </source>
</evidence>
<keyword evidence="12" id="KW-0597">Phosphoprotein</keyword>
<accession>A0A9F5IHP8</accession>
<dbReference type="Gene3D" id="1.20.1270.60">
    <property type="entry name" value="Arfaptin homology (AH) domain/BAR domain"/>
    <property type="match status" value="1"/>
</dbReference>
<evidence type="ECO:0000256" key="1">
    <source>
        <dbReference type="ARBA" id="ARBA00001946"/>
    </source>
</evidence>
<evidence type="ECO:0000256" key="6">
    <source>
        <dbReference type="ARBA" id="ARBA00007958"/>
    </source>
</evidence>
<dbReference type="EC" id="3.1.3.74" evidence="25"/>
<sequence length="1016" mass="111082">MMKRQFNRMRQQLSYPSISGRAQETAEYLTEDLLQTEQRIEPVKRAAHNVHKRLVACLQGQYGADLDKRVKKLPLMALSISMAESFKELDMDSSLGKALEMSCCIQSTLARILAEFEITLERDVLQPLNKLSEEELPVILKHKKNLQKLILDWNTIKSRLNQAAKNSSNSISAVTASAASSAALKLENLKEEEEEMKRRVEQSKDEYMADLYHFSTKEDSYAKYFIKLLEIQAEYHQKSLESLNSTLAELISSHSQSDVSLPSDGKAVPGVYGMPLETHLKASGREIALPIEACVMMLLTAGMQEEGLFRLAAGASMLKKLKYCLDSGSNILDEFYEDPHAVAGALKCYLRELPQPLMTFELYDDWLKAASAKESEIRLEYLKDACNQLPKDNYNNLRYLIRFLAKLAEQQEVNKMSPSNIAIVLGPNLLWPQQNERSQVQLDIASVSSIQVVGVVEPLIQNAEILFPGDIDFNVSSLFTPPLDIKNQDIPTTEETASVFLPSESNSSLPEERKNAEVIPETVSSKVTQPSTETTVCPLTSAPDEASRKTKRVAPPRPTMPPPLPQTTPPVHLPPAPESPSIPKAMPRRTVGGPVRAPAGPPPLPPQPARRQSHKAPSSPRPPPAATNNKADATEDGSTNTCSIEMSKDSNPTEKEANMGKNSSSSAADQKVETLENSVKGTARFRLAASPRGRRGQGSECGSSMAGCRRLSGACLREVLGEAQGLLFDCDGVLWTGERAVPGAPELLERLSRNGKTTLFVSNNSRRSVAELERRFSRLGFRGVRGEQVFSSALCSALYLRQRLLGGETGAGDSPASTPGRVFVLGGEGLRGELRDAGLRLAGEEGDGDEEPPGQEALPVRAVVVGYDDQFTFAKLSEACAYLRDPQCLLVATDPDPWHPLSSGQRTPGTGSLTAAVETASGRKATVIGKPNTYMFECIVERFGVDPSRMLMVGDRLETDILFGKNCGLDTVLTLTGVSYLEEAQAYMASDSPSAKDLVPHYYVDSIADLIPGLDE</sequence>
<evidence type="ECO:0000256" key="28">
    <source>
        <dbReference type="SAM" id="Coils"/>
    </source>
</evidence>
<dbReference type="FunFam" id="1.10.555.10:FF:000001">
    <property type="entry name" value="Rho GTPase activating protein 44"/>
    <property type="match status" value="1"/>
</dbReference>
<evidence type="ECO:0000256" key="21">
    <source>
        <dbReference type="ARBA" id="ARBA00050282"/>
    </source>
</evidence>
<dbReference type="FunFam" id="3.40.50.1000:FF:000163">
    <property type="entry name" value="Pyridoxal phosphate phosphatase"/>
    <property type="match status" value="1"/>
</dbReference>
<keyword evidence="18" id="KW-0206">Cytoskeleton</keyword>
<evidence type="ECO:0000259" key="31">
    <source>
        <dbReference type="PROSITE" id="PS51021"/>
    </source>
</evidence>
<dbReference type="InterPro" id="IPR047165">
    <property type="entry name" value="RHG17/44/SH3BP1-like"/>
</dbReference>
<dbReference type="RefSeq" id="XP_025019167.1">
    <property type="nucleotide sequence ID" value="XM_025163399.1"/>
</dbReference>
<dbReference type="GO" id="GO:0032587">
    <property type="term" value="C:ruffle membrane"/>
    <property type="evidence" value="ECO:0007669"/>
    <property type="project" value="UniProtKB-SubCell"/>
</dbReference>
<comment type="catalytic activity">
    <reaction evidence="20">
        <text>O-phospho-L-seryl-[protein] + H2O = L-seryl-[protein] + phosphate</text>
        <dbReference type="Rhea" id="RHEA:20629"/>
        <dbReference type="Rhea" id="RHEA-COMP:9863"/>
        <dbReference type="Rhea" id="RHEA-COMP:11604"/>
        <dbReference type="ChEBI" id="CHEBI:15377"/>
        <dbReference type="ChEBI" id="CHEBI:29999"/>
        <dbReference type="ChEBI" id="CHEBI:43474"/>
        <dbReference type="ChEBI" id="CHEBI:83421"/>
        <dbReference type="EC" id="3.1.3.16"/>
    </reaction>
    <physiologicalReaction direction="left-to-right" evidence="20">
        <dbReference type="Rhea" id="RHEA:20630"/>
    </physiologicalReaction>
</comment>
<evidence type="ECO:0000256" key="29">
    <source>
        <dbReference type="SAM" id="MobiDB-lite"/>
    </source>
</evidence>
<dbReference type="Gene3D" id="1.10.555.10">
    <property type="entry name" value="Rho GTPase activation protein"/>
    <property type="match status" value="1"/>
</dbReference>
<dbReference type="InterPro" id="IPR000198">
    <property type="entry name" value="RhoGAP_dom"/>
</dbReference>
<feature type="domain" description="Rho-GAP" evidence="30">
    <location>
        <begin position="274"/>
        <end position="467"/>
    </location>
</feature>
<dbReference type="InterPro" id="IPR006357">
    <property type="entry name" value="HAD-SF_hydro_IIA"/>
</dbReference>
<dbReference type="GO" id="GO:0032956">
    <property type="term" value="P:regulation of actin cytoskeleton organization"/>
    <property type="evidence" value="ECO:0007669"/>
    <property type="project" value="TreeGrafter"/>
</dbReference>
<evidence type="ECO:0000256" key="20">
    <source>
        <dbReference type="ARBA" id="ARBA00047986"/>
    </source>
</evidence>
<feature type="compositionally biased region" description="Polar residues" evidence="29">
    <location>
        <begin position="522"/>
        <end position="538"/>
    </location>
</feature>
<dbReference type="InterPro" id="IPR036412">
    <property type="entry name" value="HAD-like_sf"/>
</dbReference>
<keyword evidence="28" id="KW-0175">Coiled coil</keyword>
<keyword evidence="13" id="KW-0479">Metal-binding</keyword>
<dbReference type="OMA" id="LWPQQNE"/>
<dbReference type="Pfam" id="PF00620">
    <property type="entry name" value="RhoGAP"/>
    <property type="match status" value="1"/>
</dbReference>
<evidence type="ECO:0000256" key="2">
    <source>
        <dbReference type="ARBA" id="ARBA00004245"/>
    </source>
</evidence>
<comment type="function">
    <text evidence="24">Functions as a pyridoxal phosphate (PLP) phosphatase, which also catalyzes the dephosphorylation of pyridoxine 5'-phosphate (PNP) and pyridoxamine 5'-phosphate (PMP), with order of substrate preference PLP &gt; PNP &gt; PMP and therefore plays a role in vitamin B6 metabolism. Also functions as a protein serine phosphatase that specifically dephosphorylates 'Ser-3' in proteins of the actin-depolymerizing factor (ADF)/cofilin family like CFL1 and DSTN. Thereby, regulates cofilin-dependent actin cytoskeleton reorganization, being required for normal progress through mitosis and normal cytokinesis. Does not dephosphorylate phosphothreonines in LIMK1. Does not dephosphorylate peptides containing phosphotyrosine.</text>
</comment>
<dbReference type="GO" id="GO:0035020">
    <property type="term" value="P:regulation of Rac protein signal transduction"/>
    <property type="evidence" value="ECO:0007669"/>
    <property type="project" value="TreeGrafter"/>
</dbReference>
<feature type="domain" description="BAR" evidence="31">
    <location>
        <begin position="18"/>
        <end position="256"/>
    </location>
</feature>
<dbReference type="CDD" id="cd07510">
    <property type="entry name" value="HAD_Pase_UmpH-like"/>
    <property type="match status" value="1"/>
</dbReference>
<evidence type="ECO:0000256" key="19">
    <source>
        <dbReference type="ARBA" id="ARBA00023273"/>
    </source>
</evidence>
<dbReference type="InterPro" id="IPR004148">
    <property type="entry name" value="BAR_dom"/>
</dbReference>
<feature type="compositionally biased region" description="Polar residues" evidence="29">
    <location>
        <begin position="627"/>
        <end position="644"/>
    </location>
</feature>
<keyword evidence="14" id="KW-0378">Hydrolase</keyword>
<dbReference type="GO" id="GO:0007165">
    <property type="term" value="P:signal transduction"/>
    <property type="evidence" value="ECO:0007669"/>
    <property type="project" value="InterPro"/>
</dbReference>
<evidence type="ECO:0000313" key="33">
    <source>
        <dbReference type="RefSeq" id="XP_025019167.1"/>
    </source>
</evidence>
<dbReference type="SUPFAM" id="SSF48350">
    <property type="entry name" value="GTPase activation domain, GAP"/>
    <property type="match status" value="1"/>
</dbReference>
<evidence type="ECO:0000256" key="9">
    <source>
        <dbReference type="ARBA" id="ARBA00022468"/>
    </source>
</evidence>
<dbReference type="InterPro" id="IPR008936">
    <property type="entry name" value="Rho_GTPase_activation_prot"/>
</dbReference>
<dbReference type="GO" id="GO:0033883">
    <property type="term" value="F:pyridoxal phosphatase activity"/>
    <property type="evidence" value="ECO:0007669"/>
    <property type="project" value="UniProtKB-EC"/>
</dbReference>
<evidence type="ECO:0000256" key="14">
    <source>
        <dbReference type="ARBA" id="ARBA00022801"/>
    </source>
</evidence>
<evidence type="ECO:0000256" key="16">
    <source>
        <dbReference type="ARBA" id="ARBA00022898"/>
    </source>
</evidence>
<evidence type="ECO:0000256" key="4">
    <source>
        <dbReference type="ARBA" id="ARBA00004588"/>
    </source>
</evidence>
<keyword evidence="32" id="KW-1185">Reference proteome</keyword>
<feature type="compositionally biased region" description="Pro residues" evidence="29">
    <location>
        <begin position="555"/>
        <end position="580"/>
    </location>
</feature>
<keyword evidence="17" id="KW-0472">Membrane</keyword>
<evidence type="ECO:0000313" key="32">
    <source>
        <dbReference type="Proteomes" id="UP000695026"/>
    </source>
</evidence>
<dbReference type="InterPro" id="IPR027267">
    <property type="entry name" value="AH/BAR_dom_sf"/>
</dbReference>
<protein>
    <recommendedName>
        <fullName evidence="26">Chronophin</fullName>
        <ecNumber evidence="8">3.1.3.16</ecNumber>
        <ecNumber evidence="25">3.1.3.74</ecNumber>
    </recommendedName>
    <alternativeName>
        <fullName evidence="27">Pyridoxal phosphate phosphatase</fullName>
    </alternativeName>
</protein>
<reference evidence="33" key="1">
    <citation type="submission" date="2025-08" db="UniProtKB">
        <authorList>
            <consortium name="RefSeq"/>
        </authorList>
    </citation>
    <scope>IDENTIFICATION</scope>
    <source>
        <tissue evidence="33">Liver</tissue>
    </source>
</reference>
<dbReference type="NCBIfam" id="TIGR01452">
    <property type="entry name" value="PGP_euk"/>
    <property type="match status" value="1"/>
</dbReference>
<dbReference type="GO" id="GO:0004722">
    <property type="term" value="F:protein serine/threonine phosphatase activity"/>
    <property type="evidence" value="ECO:0007669"/>
    <property type="project" value="UniProtKB-EC"/>
</dbReference>
<evidence type="ECO:0000256" key="23">
    <source>
        <dbReference type="ARBA" id="ARBA00050591"/>
    </source>
</evidence>
<feature type="region of interest" description="Disordered" evidence="29">
    <location>
        <begin position="499"/>
        <end position="703"/>
    </location>
</feature>
<comment type="catalytic activity">
    <reaction evidence="21">
        <text>pyridoxine 5'-phosphate + H2O = pyridoxine + phosphate</text>
        <dbReference type="Rhea" id="RHEA:25112"/>
        <dbReference type="ChEBI" id="CHEBI:15377"/>
        <dbReference type="ChEBI" id="CHEBI:16709"/>
        <dbReference type="ChEBI" id="CHEBI:43474"/>
        <dbReference type="ChEBI" id="CHEBI:58589"/>
        <dbReference type="EC" id="3.1.3.74"/>
    </reaction>
    <physiologicalReaction direction="left-to-right" evidence="21">
        <dbReference type="Rhea" id="RHEA:25113"/>
    </physiologicalReaction>
</comment>
<evidence type="ECO:0000256" key="25">
    <source>
        <dbReference type="ARBA" id="ARBA00066599"/>
    </source>
</evidence>
<dbReference type="GO" id="GO:0046872">
    <property type="term" value="F:metal ion binding"/>
    <property type="evidence" value="ECO:0007669"/>
    <property type="project" value="UniProtKB-KW"/>
</dbReference>
<evidence type="ECO:0000256" key="11">
    <source>
        <dbReference type="ARBA" id="ARBA00022490"/>
    </source>
</evidence>
<comment type="cofactor">
    <cofactor evidence="1">
        <name>Mg(2+)</name>
        <dbReference type="ChEBI" id="CHEBI:18420"/>
    </cofactor>
</comment>
<comment type="catalytic activity">
    <reaction evidence="23">
        <text>pyridoxamine + phosphate = pyridoxamine 5'-phosphate + H2O</text>
        <dbReference type="Rhea" id="RHEA:25135"/>
        <dbReference type="ChEBI" id="CHEBI:15377"/>
        <dbReference type="ChEBI" id="CHEBI:43474"/>
        <dbReference type="ChEBI" id="CHEBI:57761"/>
        <dbReference type="ChEBI" id="CHEBI:58451"/>
        <dbReference type="EC" id="3.1.3.74"/>
    </reaction>
    <physiologicalReaction direction="right-to-left" evidence="23">
        <dbReference type="Rhea" id="RHEA:25137"/>
    </physiologicalReaction>
</comment>
<keyword evidence="11" id="KW-0963">Cytoplasm</keyword>
<evidence type="ECO:0000256" key="15">
    <source>
        <dbReference type="ARBA" id="ARBA00022842"/>
    </source>
</evidence>
<dbReference type="AlphaFoldDB" id="A0A9F5IHP8"/>
<dbReference type="SUPFAM" id="SSF56784">
    <property type="entry name" value="HAD-like"/>
    <property type="match status" value="1"/>
</dbReference>
<evidence type="ECO:0000256" key="13">
    <source>
        <dbReference type="ARBA" id="ARBA00022723"/>
    </source>
</evidence>
<dbReference type="SUPFAM" id="SSF103657">
    <property type="entry name" value="BAR/IMD domain-like"/>
    <property type="match status" value="1"/>
</dbReference>
<dbReference type="Pfam" id="PF13344">
    <property type="entry name" value="Hydrolase_6"/>
    <property type="match status" value="1"/>
</dbReference>